<gene>
    <name evidence="1" type="ORF">HMPREF9431_02216</name>
</gene>
<dbReference type="AlphaFoldDB" id="G1WEG5"/>
<comment type="caution">
    <text evidence="1">The sequence shown here is derived from an EMBL/GenBank/DDBJ whole genome shotgun (WGS) entry which is preliminary data.</text>
</comment>
<evidence type="ECO:0000313" key="1">
    <source>
        <dbReference type="EMBL" id="EGV29464.1"/>
    </source>
</evidence>
<dbReference type="Proteomes" id="UP000005141">
    <property type="component" value="Unassembled WGS sequence"/>
</dbReference>
<organism evidence="1 2">
    <name type="scientific">Segatella oulorum F0390</name>
    <dbReference type="NCBI Taxonomy" id="702438"/>
    <lineage>
        <taxon>Bacteria</taxon>
        <taxon>Pseudomonadati</taxon>
        <taxon>Bacteroidota</taxon>
        <taxon>Bacteroidia</taxon>
        <taxon>Bacteroidales</taxon>
        <taxon>Prevotellaceae</taxon>
        <taxon>Segatella</taxon>
    </lineage>
</organism>
<name>G1WEG5_9BACT</name>
<evidence type="ECO:0000313" key="2">
    <source>
        <dbReference type="Proteomes" id="UP000005141"/>
    </source>
</evidence>
<proteinExistence type="predicted"/>
<accession>G1WEG5</accession>
<dbReference type="PATRIC" id="fig|702438.4.peg.2326"/>
<protein>
    <submittedName>
        <fullName evidence="1">Uncharacterized protein</fullName>
    </submittedName>
</protein>
<sequence length="36" mass="4451">MKTKKSLLPEVYQDLRREEELEETEVHIIDTDVWYN</sequence>
<dbReference type="HOGENOM" id="CLU_3357719_0_0_10"/>
<reference evidence="1 2" key="1">
    <citation type="submission" date="2011-07" db="EMBL/GenBank/DDBJ databases">
        <title>The Genome Sequence of Prevotella oulorum F0390.</title>
        <authorList>
            <consortium name="The Broad Institute Genome Sequencing Platform"/>
            <consortium name="The Broad Institute Genome Sequencing Center for Infectious Disease"/>
            <person name="Earl A."/>
            <person name="Ward D."/>
            <person name="Feldgarden M."/>
            <person name="Gevers D."/>
            <person name="Izard J."/>
            <person name="Ganesan A."/>
            <person name="Baranova O.V."/>
            <person name="Blanton J.M."/>
            <person name="Tanner A.C."/>
            <person name="Dewhirst F.E."/>
            <person name="Young S.K."/>
            <person name="Zeng Q."/>
            <person name="Gargeya S."/>
            <person name="Fitzgerald M."/>
            <person name="Haas B."/>
            <person name="Abouelleil A."/>
            <person name="Alvarado L."/>
            <person name="Arachchi H.M."/>
            <person name="Berlin A."/>
            <person name="Brown A."/>
            <person name="Chapman S.B."/>
            <person name="Chen Z."/>
            <person name="Dunbar C."/>
            <person name="Freedman E."/>
            <person name="Gearin G."/>
            <person name="Gellesch M."/>
            <person name="Goldberg J."/>
            <person name="Griggs A."/>
            <person name="Gujja S."/>
            <person name="Heiman D."/>
            <person name="Howarth C."/>
            <person name="Larson L."/>
            <person name="Lui A."/>
            <person name="MacDonald P.J.P."/>
            <person name="Mehta T."/>
            <person name="Montmayeur A."/>
            <person name="Murphy C."/>
            <person name="Neiman D."/>
            <person name="Pearson M."/>
            <person name="Priest M."/>
            <person name="Roberts A."/>
            <person name="Saif S."/>
            <person name="Shea T."/>
            <person name="Shenoy N."/>
            <person name="Sisk P."/>
            <person name="Stolte C."/>
            <person name="Sykes S."/>
            <person name="Wortman J."/>
            <person name="Nusbaum C."/>
            <person name="Birren B."/>
        </authorList>
    </citation>
    <scope>NUCLEOTIDE SEQUENCE [LARGE SCALE GENOMIC DNA]</scope>
    <source>
        <strain evidence="1 2">F0390</strain>
    </source>
</reference>
<keyword evidence="2" id="KW-1185">Reference proteome</keyword>
<dbReference type="EMBL" id="ADGI01000062">
    <property type="protein sequence ID" value="EGV29464.1"/>
    <property type="molecule type" value="Genomic_DNA"/>
</dbReference>